<evidence type="ECO:0000313" key="5">
    <source>
        <dbReference type="EMBL" id="MCY9595781.1"/>
    </source>
</evidence>
<dbReference type="KEGG" id="pchi:PC41400_07590"/>
<dbReference type="Proteomes" id="UP001527202">
    <property type="component" value="Unassembled WGS sequence"/>
</dbReference>
<dbReference type="SUPFAM" id="SSF53822">
    <property type="entry name" value="Periplasmic binding protein-like I"/>
    <property type="match status" value="1"/>
</dbReference>
<dbReference type="Pfam" id="PF00356">
    <property type="entry name" value="LacI"/>
    <property type="match status" value="1"/>
</dbReference>
<evidence type="ECO:0000313" key="6">
    <source>
        <dbReference type="EMBL" id="QAV17531.1"/>
    </source>
</evidence>
<dbReference type="SMART" id="SM00354">
    <property type="entry name" value="HTH_LACI"/>
    <property type="match status" value="1"/>
</dbReference>
<keyword evidence="3" id="KW-0804">Transcription</keyword>
<keyword evidence="1" id="KW-0805">Transcription regulation</keyword>
<dbReference type="GeneID" id="95374674"/>
<reference evidence="6 7" key="1">
    <citation type="submission" date="2018-01" db="EMBL/GenBank/DDBJ databases">
        <title>The whole genome sequencing and assembly of Paenibacillus chitinolyticus KCCM 41400 strain.</title>
        <authorList>
            <person name="Kim J.-Y."/>
            <person name="Park M.-K."/>
            <person name="Lee Y.-J."/>
            <person name="Yi H."/>
            <person name="Bahn Y.-S."/>
            <person name="Kim J.F."/>
            <person name="Lee D.-W."/>
        </authorList>
    </citation>
    <scope>NUCLEOTIDE SEQUENCE [LARGE SCALE GENOMIC DNA]</scope>
    <source>
        <strain evidence="6 7">KCCM 41400</strain>
    </source>
</reference>
<evidence type="ECO:0000313" key="8">
    <source>
        <dbReference type="Proteomes" id="UP001527202"/>
    </source>
</evidence>
<dbReference type="Pfam" id="PF13377">
    <property type="entry name" value="Peripla_BP_3"/>
    <property type="match status" value="1"/>
</dbReference>
<dbReference type="EMBL" id="JAMDMJ010000008">
    <property type="protein sequence ID" value="MCY9595781.1"/>
    <property type="molecule type" value="Genomic_DNA"/>
</dbReference>
<evidence type="ECO:0000313" key="7">
    <source>
        <dbReference type="Proteomes" id="UP000288943"/>
    </source>
</evidence>
<dbReference type="RefSeq" id="WP_042229249.1">
    <property type="nucleotide sequence ID" value="NZ_CP026520.1"/>
</dbReference>
<keyword evidence="2" id="KW-0238">DNA-binding</keyword>
<evidence type="ECO:0000256" key="1">
    <source>
        <dbReference type="ARBA" id="ARBA00023015"/>
    </source>
</evidence>
<evidence type="ECO:0000259" key="4">
    <source>
        <dbReference type="PROSITE" id="PS50932"/>
    </source>
</evidence>
<dbReference type="PANTHER" id="PTHR30146:SF109">
    <property type="entry name" value="HTH-TYPE TRANSCRIPTIONAL REGULATOR GALS"/>
    <property type="match status" value="1"/>
</dbReference>
<dbReference type="OrthoDB" id="43195at2"/>
<dbReference type="InterPro" id="IPR000843">
    <property type="entry name" value="HTH_LacI"/>
</dbReference>
<evidence type="ECO:0000256" key="2">
    <source>
        <dbReference type="ARBA" id="ARBA00023125"/>
    </source>
</evidence>
<dbReference type="Gene3D" id="1.10.260.40">
    <property type="entry name" value="lambda repressor-like DNA-binding domains"/>
    <property type="match status" value="1"/>
</dbReference>
<evidence type="ECO:0000256" key="3">
    <source>
        <dbReference type="ARBA" id="ARBA00023163"/>
    </source>
</evidence>
<dbReference type="EMBL" id="CP026520">
    <property type="protein sequence ID" value="QAV17531.1"/>
    <property type="molecule type" value="Genomic_DNA"/>
</dbReference>
<dbReference type="InterPro" id="IPR046335">
    <property type="entry name" value="LacI/GalR-like_sensor"/>
</dbReference>
<dbReference type="InterPro" id="IPR010982">
    <property type="entry name" value="Lambda_DNA-bd_dom_sf"/>
</dbReference>
<dbReference type="GO" id="GO:0000976">
    <property type="term" value="F:transcription cis-regulatory region binding"/>
    <property type="evidence" value="ECO:0007669"/>
    <property type="project" value="TreeGrafter"/>
</dbReference>
<organism evidence="6 7">
    <name type="scientific">Paenibacillus chitinolyticus</name>
    <dbReference type="NCBI Taxonomy" id="79263"/>
    <lineage>
        <taxon>Bacteria</taxon>
        <taxon>Bacillati</taxon>
        <taxon>Bacillota</taxon>
        <taxon>Bacilli</taxon>
        <taxon>Bacillales</taxon>
        <taxon>Paenibacillaceae</taxon>
        <taxon>Paenibacillus</taxon>
    </lineage>
</organism>
<name>A0A410WT68_9BACL</name>
<gene>
    <name evidence="5" type="ORF">M5X16_08350</name>
    <name evidence="6" type="ORF">PC41400_07590</name>
</gene>
<dbReference type="PROSITE" id="PS50932">
    <property type="entry name" value="HTH_LACI_2"/>
    <property type="match status" value="1"/>
</dbReference>
<dbReference type="PANTHER" id="PTHR30146">
    <property type="entry name" value="LACI-RELATED TRANSCRIPTIONAL REPRESSOR"/>
    <property type="match status" value="1"/>
</dbReference>
<accession>A0A410WT68</accession>
<keyword evidence="8" id="KW-1185">Reference proteome</keyword>
<dbReference type="CDD" id="cd01392">
    <property type="entry name" value="HTH_LacI"/>
    <property type="match status" value="1"/>
</dbReference>
<dbReference type="GO" id="GO:0003700">
    <property type="term" value="F:DNA-binding transcription factor activity"/>
    <property type="evidence" value="ECO:0007669"/>
    <property type="project" value="TreeGrafter"/>
</dbReference>
<proteinExistence type="predicted"/>
<dbReference type="Proteomes" id="UP000288943">
    <property type="component" value="Chromosome"/>
</dbReference>
<dbReference type="InterPro" id="IPR028082">
    <property type="entry name" value="Peripla_BP_I"/>
</dbReference>
<feature type="domain" description="HTH lacI-type" evidence="4">
    <location>
        <begin position="2"/>
        <end position="58"/>
    </location>
</feature>
<dbReference type="Gene3D" id="3.40.50.2300">
    <property type="match status" value="2"/>
</dbReference>
<reference evidence="5 8" key="2">
    <citation type="submission" date="2022-05" db="EMBL/GenBank/DDBJ databases">
        <title>Genome Sequencing of Bee-Associated Microbes.</title>
        <authorList>
            <person name="Dunlap C."/>
        </authorList>
    </citation>
    <scope>NUCLEOTIDE SEQUENCE [LARGE SCALE GENOMIC DNA]</scope>
    <source>
        <strain evidence="5 8">NRRL B-23120</strain>
    </source>
</reference>
<protein>
    <submittedName>
        <fullName evidence="6">LacI family transcriptional regulator</fullName>
    </submittedName>
</protein>
<dbReference type="SUPFAM" id="SSF47413">
    <property type="entry name" value="lambda repressor-like DNA-binding domains"/>
    <property type="match status" value="1"/>
</dbReference>
<dbReference type="AlphaFoldDB" id="A0A410WT68"/>
<sequence>MTRLKDIADVIGVSISTVSRAISNDTSRPVSEETKRKIREAALKLGYPLDDTPAAAASRTQIACVIPGKLLGNHPYFSEVLQGFHGKMAEMGQPAAIVRTFEEVNDAERFQAMLTESGARGVLALGWYDKELHELLDKQGIPILGVSLNDDSLKMPIVDCDRVSAARMAVGHLLDQGHTKIGYVGGPAFFRKLENDERFIGFQFAMLQGNLPIRREWVVNTNWDVDLSYRLVTGMLQELPRADWPTAMFCASDMLAIPAMRAALEQQCRIPEDIAFVGMDNIGFSQYTSPPLTSIDVPRQEIGKLAAKFLCDYVEEDYRIPPRILLPCSLIVRESSVHDIRP</sequence>